<organism evidence="2 3">
    <name type="scientific">Oryza meyeriana var. granulata</name>
    <dbReference type="NCBI Taxonomy" id="110450"/>
    <lineage>
        <taxon>Eukaryota</taxon>
        <taxon>Viridiplantae</taxon>
        <taxon>Streptophyta</taxon>
        <taxon>Embryophyta</taxon>
        <taxon>Tracheophyta</taxon>
        <taxon>Spermatophyta</taxon>
        <taxon>Magnoliopsida</taxon>
        <taxon>Liliopsida</taxon>
        <taxon>Poales</taxon>
        <taxon>Poaceae</taxon>
        <taxon>BOP clade</taxon>
        <taxon>Oryzoideae</taxon>
        <taxon>Oryzeae</taxon>
        <taxon>Oryzinae</taxon>
        <taxon>Oryza</taxon>
        <taxon>Oryza meyeriana</taxon>
    </lineage>
</organism>
<sequence length="62" mass="6610">MPPCGHRSIGVGEGDVMSHVRDPGDQGDTETMMTPFHKQHDTMCTDDGLMLLYALCSSASAA</sequence>
<reference evidence="2 3" key="1">
    <citation type="submission" date="2019-11" db="EMBL/GenBank/DDBJ databases">
        <title>Whole genome sequence of Oryza granulata.</title>
        <authorList>
            <person name="Li W."/>
        </authorList>
    </citation>
    <scope>NUCLEOTIDE SEQUENCE [LARGE SCALE GENOMIC DNA]</scope>
    <source>
        <strain evidence="3">cv. Menghai</strain>
        <tissue evidence="2">Leaf</tissue>
    </source>
</reference>
<dbReference type="AlphaFoldDB" id="A0A6G1DTB7"/>
<proteinExistence type="predicted"/>
<accession>A0A6G1DTB7</accession>
<evidence type="ECO:0000313" key="2">
    <source>
        <dbReference type="EMBL" id="KAF0915344.1"/>
    </source>
</evidence>
<name>A0A6G1DTB7_9ORYZ</name>
<dbReference type="Proteomes" id="UP000479710">
    <property type="component" value="Unassembled WGS sequence"/>
</dbReference>
<comment type="caution">
    <text evidence="2">The sequence shown here is derived from an EMBL/GenBank/DDBJ whole genome shotgun (WGS) entry which is preliminary data.</text>
</comment>
<evidence type="ECO:0000313" key="3">
    <source>
        <dbReference type="Proteomes" id="UP000479710"/>
    </source>
</evidence>
<evidence type="ECO:0000256" key="1">
    <source>
        <dbReference type="SAM" id="MobiDB-lite"/>
    </source>
</evidence>
<protein>
    <submittedName>
        <fullName evidence="2">Uncharacterized protein</fullName>
    </submittedName>
</protein>
<feature type="region of interest" description="Disordered" evidence="1">
    <location>
        <begin position="1"/>
        <end position="31"/>
    </location>
</feature>
<gene>
    <name evidence="2" type="ORF">E2562_035566</name>
</gene>
<dbReference type="EMBL" id="SPHZ02000006">
    <property type="protein sequence ID" value="KAF0915344.1"/>
    <property type="molecule type" value="Genomic_DNA"/>
</dbReference>
<keyword evidence="3" id="KW-1185">Reference proteome</keyword>